<dbReference type="Proteomes" id="UP000807342">
    <property type="component" value="Unassembled WGS sequence"/>
</dbReference>
<dbReference type="InterPro" id="IPR045340">
    <property type="entry name" value="DUF6533"/>
</dbReference>
<evidence type="ECO:0000313" key="4">
    <source>
        <dbReference type="Proteomes" id="UP000807342"/>
    </source>
</evidence>
<keyword evidence="1" id="KW-0472">Membrane</keyword>
<dbReference type="EMBL" id="MU151312">
    <property type="protein sequence ID" value="KAF9445273.1"/>
    <property type="molecule type" value="Genomic_DNA"/>
</dbReference>
<protein>
    <recommendedName>
        <fullName evidence="2">DUF6533 domain-containing protein</fullName>
    </recommendedName>
</protein>
<evidence type="ECO:0000256" key="1">
    <source>
        <dbReference type="SAM" id="Phobius"/>
    </source>
</evidence>
<feature type="transmembrane region" description="Helical" evidence="1">
    <location>
        <begin position="205"/>
        <end position="225"/>
    </location>
</feature>
<comment type="caution">
    <text evidence="3">The sequence shown here is derived from an EMBL/GenBank/DDBJ whole genome shotgun (WGS) entry which is preliminary data.</text>
</comment>
<proteinExistence type="predicted"/>
<organism evidence="3 4">
    <name type="scientific">Macrolepiota fuliginosa MF-IS2</name>
    <dbReference type="NCBI Taxonomy" id="1400762"/>
    <lineage>
        <taxon>Eukaryota</taxon>
        <taxon>Fungi</taxon>
        <taxon>Dikarya</taxon>
        <taxon>Basidiomycota</taxon>
        <taxon>Agaricomycotina</taxon>
        <taxon>Agaricomycetes</taxon>
        <taxon>Agaricomycetidae</taxon>
        <taxon>Agaricales</taxon>
        <taxon>Agaricineae</taxon>
        <taxon>Agaricaceae</taxon>
        <taxon>Macrolepiota</taxon>
    </lineage>
</organism>
<keyword evidence="4" id="KW-1185">Reference proteome</keyword>
<keyword evidence="1" id="KW-1133">Transmembrane helix</keyword>
<reference evidence="3" key="1">
    <citation type="submission" date="2020-11" db="EMBL/GenBank/DDBJ databases">
        <authorList>
            <consortium name="DOE Joint Genome Institute"/>
            <person name="Ahrendt S."/>
            <person name="Riley R."/>
            <person name="Andreopoulos W."/>
            <person name="Labutti K."/>
            <person name="Pangilinan J."/>
            <person name="Ruiz-Duenas F.J."/>
            <person name="Barrasa J.M."/>
            <person name="Sanchez-Garcia M."/>
            <person name="Camarero S."/>
            <person name="Miyauchi S."/>
            <person name="Serrano A."/>
            <person name="Linde D."/>
            <person name="Babiker R."/>
            <person name="Drula E."/>
            <person name="Ayuso-Fernandez I."/>
            <person name="Pacheco R."/>
            <person name="Padilla G."/>
            <person name="Ferreira P."/>
            <person name="Barriuso J."/>
            <person name="Kellner H."/>
            <person name="Castanera R."/>
            <person name="Alfaro M."/>
            <person name="Ramirez L."/>
            <person name="Pisabarro A.G."/>
            <person name="Kuo A."/>
            <person name="Tritt A."/>
            <person name="Lipzen A."/>
            <person name="He G."/>
            <person name="Yan M."/>
            <person name="Ng V."/>
            <person name="Cullen D."/>
            <person name="Martin F."/>
            <person name="Rosso M.-N."/>
            <person name="Henrissat B."/>
            <person name="Hibbett D."/>
            <person name="Martinez A.T."/>
            <person name="Grigoriev I.V."/>
        </authorList>
    </citation>
    <scope>NUCLEOTIDE SEQUENCE</scope>
    <source>
        <strain evidence="3">MF-IS2</strain>
    </source>
</reference>
<keyword evidence="1" id="KW-0812">Transmembrane</keyword>
<feature type="transmembrane region" description="Helical" evidence="1">
    <location>
        <begin position="160"/>
        <end position="179"/>
    </location>
</feature>
<feature type="transmembrane region" description="Helical" evidence="1">
    <location>
        <begin position="91"/>
        <end position="111"/>
    </location>
</feature>
<evidence type="ECO:0000313" key="3">
    <source>
        <dbReference type="EMBL" id="KAF9445273.1"/>
    </source>
</evidence>
<feature type="transmembrane region" description="Helical" evidence="1">
    <location>
        <begin position="118"/>
        <end position="140"/>
    </location>
</feature>
<feature type="domain" description="DUF6533" evidence="2">
    <location>
        <begin position="17"/>
        <end position="62"/>
    </location>
</feature>
<feature type="transmembrane region" description="Helical" evidence="1">
    <location>
        <begin position="17"/>
        <end position="34"/>
    </location>
</feature>
<gene>
    <name evidence="3" type="ORF">P691DRAFT_805935</name>
</gene>
<dbReference type="OrthoDB" id="3242376at2759"/>
<dbReference type="Pfam" id="PF20151">
    <property type="entry name" value="DUF6533"/>
    <property type="match status" value="1"/>
</dbReference>
<feature type="transmembrane region" description="Helical" evidence="1">
    <location>
        <begin position="46"/>
        <end position="71"/>
    </location>
</feature>
<evidence type="ECO:0000259" key="2">
    <source>
        <dbReference type="Pfam" id="PF20151"/>
    </source>
</evidence>
<accession>A0A9P5X698</accession>
<sequence>MDPSLEQTASHLLAGKYFQLAAFIMLVYDHLLTFDQEVERIWKQRLSAASVLFLVNRYLTIMEFIVVLEAFHNPRWKGEVCRKSVAFEASGTIALVAVGELIMILRVFAIYGRNIRLLVVLMALWLAQVIVSGAGLRRGFPVPLPPQLTGCILTGDGPLPSLWIAPLVTDSIIFFLTLYRAKRYASNGRFLASPTITILVRDGTIYFFLIFLANLANVSIYFSATRDLKDIGASFSQLITATMISRLVLNLRSASTSSSDEHQLPAPDSYQYGDRHDKRETLWTRTLGNLDGDISSGTTSGSGTETETKCMNVEVMTSTEVVRDIIPMERINDPYV</sequence>
<name>A0A9P5X698_9AGAR</name>
<dbReference type="AlphaFoldDB" id="A0A9P5X698"/>